<accession>A0A8J8CK65</accession>
<dbReference type="Proteomes" id="UP000646053">
    <property type="component" value="Unassembled WGS sequence"/>
</dbReference>
<proteinExistence type="predicted"/>
<protein>
    <submittedName>
        <fullName evidence="1">Uncharacterized protein</fullName>
    </submittedName>
</protein>
<reference evidence="1" key="1">
    <citation type="submission" date="2019-12" db="EMBL/GenBank/DDBJ databases">
        <title>High-Quality draft genome sequences of three cyanobacteria isolated from the limestone walls of the Old Cathedral of Coimbra.</title>
        <authorList>
            <person name="Tiago I."/>
            <person name="Soares F."/>
            <person name="Portugal A."/>
        </authorList>
    </citation>
    <scope>NUCLEOTIDE SEQUENCE</scope>
    <source>
        <strain evidence="1">A</strain>
    </source>
</reference>
<comment type="caution">
    <text evidence="1">The sequence shown here is derived from an EMBL/GenBank/DDBJ whole genome shotgun (WGS) entry which is preliminary data.</text>
</comment>
<evidence type="ECO:0000313" key="2">
    <source>
        <dbReference type="Proteomes" id="UP000646053"/>
    </source>
</evidence>
<evidence type="ECO:0000313" key="1">
    <source>
        <dbReference type="EMBL" id="NDJ16325.1"/>
    </source>
</evidence>
<organism evidence="1 2">
    <name type="scientific">Myxacorys almedinensis A</name>
    <dbReference type="NCBI Taxonomy" id="2690445"/>
    <lineage>
        <taxon>Bacteria</taxon>
        <taxon>Bacillati</taxon>
        <taxon>Cyanobacteriota</taxon>
        <taxon>Cyanophyceae</taxon>
        <taxon>Leptolyngbyales</taxon>
        <taxon>Leptolyngbyaceae</taxon>
        <taxon>Myxacorys</taxon>
        <taxon>Myxacorys almedinensis</taxon>
    </lineage>
</organism>
<keyword evidence="2" id="KW-1185">Reference proteome</keyword>
<dbReference type="RefSeq" id="WP_162421845.1">
    <property type="nucleotide sequence ID" value="NZ_WVIE01000003.1"/>
</dbReference>
<gene>
    <name evidence="1" type="ORF">GS601_03305</name>
</gene>
<name>A0A8J8CK65_9CYAN</name>
<sequence length="63" mass="6980">MPNNKIDTTHLITFESHQIGQQTETKTLRHTPGNAVAECIETSIYRLPEASSNPLEAVSCKNL</sequence>
<dbReference type="AlphaFoldDB" id="A0A8J8CK65"/>
<dbReference type="EMBL" id="WVIE01000003">
    <property type="protein sequence ID" value="NDJ16325.1"/>
    <property type="molecule type" value="Genomic_DNA"/>
</dbReference>